<evidence type="ECO:0000256" key="2">
    <source>
        <dbReference type="ARBA" id="ARBA00022692"/>
    </source>
</evidence>
<feature type="transmembrane region" description="Helical" evidence="9">
    <location>
        <begin position="130"/>
        <end position="150"/>
    </location>
</feature>
<accession>A0AA88SDA9</accession>
<evidence type="ECO:0000256" key="1">
    <source>
        <dbReference type="ARBA" id="ARBA00004141"/>
    </source>
</evidence>
<feature type="transmembrane region" description="Helical" evidence="9">
    <location>
        <begin position="268"/>
        <end position="287"/>
    </location>
</feature>
<evidence type="ECO:0000313" key="12">
    <source>
        <dbReference type="Proteomes" id="UP001187315"/>
    </source>
</evidence>
<feature type="transmembrane region" description="Helical" evidence="9">
    <location>
        <begin position="68"/>
        <end position="86"/>
    </location>
</feature>
<feature type="transmembrane region" description="Helical" evidence="9">
    <location>
        <begin position="408"/>
        <end position="428"/>
    </location>
</feature>
<sequence>MVIVKLLIRLHKTRSFSASAVFLLQINFANICLFISYLLLFLDAMHVSHFSMTIFLVFFSPSLTARPLFIFSIVVLVYIAIVHPVTYRNAQLLRHWEWLVVTLVWIYALAINVAIMIYEIDIFHPGFMVTFHITILPSLFLYIANLRALISSGSGNGEQTLNPAKRKAFQLILSFLIITLLYYIPRVYFLIYPLVAPMDWQRFLCSEGLVLVHTIYKVERSTDEENELDFSSQMRDFKMFNLTQGQQQDGTSQYCSESLETVHKVLNAILLFVSFPATFVVIVKLLIRVYKARSLSSAEIFLLQINLVNVCLFVFNLMLFLEAVQVSKFSNTLYMVFFSTTLTARPVFLLAMCVIFYLAIVHPVTYMTAKPWLHWEWMVVTLGWVYALAVNVAVVVEETNIVDLVWSMLLYNTNLPSMFFTISTLRALSSSSPGSNGTLDPAKRKAFRIILGILVLLLLYYVPRVYYIVYPYIVPTDEERFLCDEGTVIMFLPKISELSMPVIFLYSLHKLGVSSKVDT</sequence>
<feature type="transmembrane region" description="Helical" evidence="9">
    <location>
        <begin position="333"/>
        <end position="360"/>
    </location>
</feature>
<feature type="domain" description="G-protein coupled receptors family 1 profile" evidence="10">
    <location>
        <begin position="1"/>
        <end position="504"/>
    </location>
</feature>
<comment type="subcellular location">
    <subcellularLocation>
        <location evidence="1">Membrane</location>
        <topology evidence="1">Multi-pass membrane protein</topology>
    </subcellularLocation>
</comment>
<evidence type="ECO:0000259" key="10">
    <source>
        <dbReference type="PROSITE" id="PS50262"/>
    </source>
</evidence>
<dbReference type="AlphaFoldDB" id="A0AA88SDA9"/>
<dbReference type="EMBL" id="JAVHJS010000018">
    <property type="protein sequence ID" value="KAK2829660.1"/>
    <property type="molecule type" value="Genomic_DNA"/>
</dbReference>
<protein>
    <recommendedName>
        <fullName evidence="10">G-protein coupled receptors family 1 profile domain-containing protein</fullName>
    </recommendedName>
</protein>
<feature type="transmembrane region" description="Helical" evidence="9">
    <location>
        <begin position="21"/>
        <end position="42"/>
    </location>
</feature>
<dbReference type="InterPro" id="IPR017452">
    <property type="entry name" value="GPCR_Rhodpsn_7TM"/>
</dbReference>
<dbReference type="GO" id="GO:0007200">
    <property type="term" value="P:phospholipase C-activating G protein-coupled receptor signaling pathway"/>
    <property type="evidence" value="ECO:0007669"/>
    <property type="project" value="TreeGrafter"/>
</dbReference>
<dbReference type="GO" id="GO:0005886">
    <property type="term" value="C:plasma membrane"/>
    <property type="evidence" value="ECO:0007669"/>
    <property type="project" value="TreeGrafter"/>
</dbReference>
<dbReference type="Proteomes" id="UP001187315">
    <property type="component" value="Unassembled WGS sequence"/>
</dbReference>
<keyword evidence="4" id="KW-0297">G-protein coupled receptor</keyword>
<gene>
    <name evidence="11" type="ORF">Q7C36_017650</name>
</gene>
<proteinExistence type="predicted"/>
<dbReference type="PANTHER" id="PTHR24232">
    <property type="entry name" value="G-PROTEIN COUPLED RECEPTOR"/>
    <property type="match status" value="1"/>
</dbReference>
<dbReference type="GO" id="GO:0035025">
    <property type="term" value="P:positive regulation of Rho protein signal transduction"/>
    <property type="evidence" value="ECO:0007669"/>
    <property type="project" value="TreeGrafter"/>
</dbReference>
<dbReference type="PANTHER" id="PTHR24232:SF85">
    <property type="entry name" value="G-PROTEIN COUPLED RECEPTOR 4"/>
    <property type="match status" value="1"/>
</dbReference>
<keyword evidence="7" id="KW-0325">Glycoprotein</keyword>
<dbReference type="Gene3D" id="1.20.1070.10">
    <property type="entry name" value="Rhodopsin 7-helix transmembrane proteins"/>
    <property type="match status" value="1"/>
</dbReference>
<evidence type="ECO:0000256" key="9">
    <source>
        <dbReference type="SAM" id="Phobius"/>
    </source>
</evidence>
<comment type="caution">
    <text evidence="11">The sequence shown here is derived from an EMBL/GenBank/DDBJ whole genome shotgun (WGS) entry which is preliminary data.</text>
</comment>
<keyword evidence="6" id="KW-0675">Receptor</keyword>
<evidence type="ECO:0000256" key="8">
    <source>
        <dbReference type="ARBA" id="ARBA00023224"/>
    </source>
</evidence>
<reference evidence="11" key="1">
    <citation type="submission" date="2023-08" db="EMBL/GenBank/DDBJ databases">
        <title>Pelteobagrus vachellii genome.</title>
        <authorList>
            <person name="Liu H."/>
        </authorList>
    </citation>
    <scope>NUCLEOTIDE SEQUENCE</scope>
    <source>
        <strain evidence="11">PRFRI_2022a</strain>
        <tissue evidence="11">Muscle</tissue>
    </source>
</reference>
<organism evidence="11 12">
    <name type="scientific">Tachysurus vachellii</name>
    <name type="common">Darkbarbel catfish</name>
    <name type="synonym">Pelteobagrus vachellii</name>
    <dbReference type="NCBI Taxonomy" id="175792"/>
    <lineage>
        <taxon>Eukaryota</taxon>
        <taxon>Metazoa</taxon>
        <taxon>Chordata</taxon>
        <taxon>Craniata</taxon>
        <taxon>Vertebrata</taxon>
        <taxon>Euteleostomi</taxon>
        <taxon>Actinopterygii</taxon>
        <taxon>Neopterygii</taxon>
        <taxon>Teleostei</taxon>
        <taxon>Ostariophysi</taxon>
        <taxon>Siluriformes</taxon>
        <taxon>Bagridae</taxon>
        <taxon>Tachysurus</taxon>
    </lineage>
</organism>
<dbReference type="GO" id="GO:0004930">
    <property type="term" value="F:G protein-coupled receptor activity"/>
    <property type="evidence" value="ECO:0007669"/>
    <property type="project" value="UniProtKB-KW"/>
</dbReference>
<evidence type="ECO:0000256" key="3">
    <source>
        <dbReference type="ARBA" id="ARBA00022989"/>
    </source>
</evidence>
<evidence type="ECO:0000256" key="4">
    <source>
        <dbReference type="ARBA" id="ARBA00023040"/>
    </source>
</evidence>
<evidence type="ECO:0000256" key="5">
    <source>
        <dbReference type="ARBA" id="ARBA00023136"/>
    </source>
</evidence>
<keyword evidence="2 9" id="KW-0812">Transmembrane</keyword>
<feature type="transmembrane region" description="Helical" evidence="9">
    <location>
        <begin position="489"/>
        <end position="508"/>
    </location>
</feature>
<feature type="transmembrane region" description="Helical" evidence="9">
    <location>
        <begin position="299"/>
        <end position="321"/>
    </location>
</feature>
<dbReference type="PROSITE" id="PS50262">
    <property type="entry name" value="G_PROTEIN_RECEP_F1_2"/>
    <property type="match status" value="1"/>
</dbReference>
<dbReference type="SUPFAM" id="SSF81321">
    <property type="entry name" value="Family A G protein-coupled receptor-like"/>
    <property type="match status" value="2"/>
</dbReference>
<keyword evidence="3 9" id="KW-1133">Transmembrane helix</keyword>
<keyword evidence="8" id="KW-0807">Transducer</keyword>
<feature type="transmembrane region" description="Helical" evidence="9">
    <location>
        <begin position="98"/>
        <end position="118"/>
    </location>
</feature>
<feature type="transmembrane region" description="Helical" evidence="9">
    <location>
        <begin position="171"/>
        <end position="191"/>
    </location>
</feature>
<keyword evidence="5 9" id="KW-0472">Membrane</keyword>
<evidence type="ECO:0000256" key="7">
    <source>
        <dbReference type="ARBA" id="ARBA00023180"/>
    </source>
</evidence>
<evidence type="ECO:0000256" key="6">
    <source>
        <dbReference type="ARBA" id="ARBA00023170"/>
    </source>
</evidence>
<feature type="transmembrane region" description="Helical" evidence="9">
    <location>
        <begin position="449"/>
        <end position="469"/>
    </location>
</feature>
<name>A0AA88SDA9_TACVA</name>
<evidence type="ECO:0000313" key="11">
    <source>
        <dbReference type="EMBL" id="KAK2829660.1"/>
    </source>
</evidence>
<feature type="transmembrane region" description="Helical" evidence="9">
    <location>
        <begin position="372"/>
        <end position="396"/>
    </location>
</feature>
<keyword evidence="12" id="KW-1185">Reference proteome</keyword>